<dbReference type="InterPro" id="IPR047717">
    <property type="entry name" value="CC_star_Cory"/>
</dbReference>
<gene>
    <name evidence="1" type="ORF">SADO_04215</name>
</gene>
<name>A0ABV2AXR0_9GAMM</name>
<reference evidence="1 2" key="1">
    <citation type="submission" date="2013-03" db="EMBL/GenBank/DDBJ databases">
        <title>Salinisphaera dokdonensis CL-ES53 Genome Sequencing.</title>
        <authorList>
            <person name="Li C."/>
            <person name="Lai Q."/>
            <person name="Shao Z."/>
        </authorList>
    </citation>
    <scope>NUCLEOTIDE SEQUENCE [LARGE SCALE GENOMIC DNA]</scope>
    <source>
        <strain evidence="1 2">CL-ES53</strain>
    </source>
</reference>
<dbReference type="Proteomes" id="UP001460888">
    <property type="component" value="Unassembled WGS sequence"/>
</dbReference>
<comment type="caution">
    <text evidence="1">The sequence shown here is derived from an EMBL/GenBank/DDBJ whole genome shotgun (WGS) entry which is preliminary data.</text>
</comment>
<sequence length="87" mass="9950">MSNDKSLWQRLSDYHDELFMAPWRAGVAREARSEEDALVALLFLEALGIPGPADYYALELYPDLIEAFHSWHQRMGMETFPEAGVCC</sequence>
<accession>A0ABV2AXR0</accession>
<organism evidence="1 2">
    <name type="scientific">Salinisphaera dokdonensis CL-ES53</name>
    <dbReference type="NCBI Taxonomy" id="1304272"/>
    <lineage>
        <taxon>Bacteria</taxon>
        <taxon>Pseudomonadati</taxon>
        <taxon>Pseudomonadota</taxon>
        <taxon>Gammaproteobacteria</taxon>
        <taxon>Salinisphaerales</taxon>
        <taxon>Salinisphaeraceae</taxon>
        <taxon>Salinisphaera</taxon>
    </lineage>
</organism>
<evidence type="ECO:0000313" key="2">
    <source>
        <dbReference type="Proteomes" id="UP001460888"/>
    </source>
</evidence>
<protein>
    <recommendedName>
        <fullName evidence="3">DNA helicase</fullName>
    </recommendedName>
</protein>
<dbReference type="InterPro" id="IPR058303">
    <property type="entry name" value="DUF7990"/>
</dbReference>
<dbReference type="NCBIfam" id="NF041419">
    <property type="entry name" value="CC_star_Cory"/>
    <property type="match status" value="1"/>
</dbReference>
<dbReference type="RefSeq" id="WP_353109502.1">
    <property type="nucleotide sequence ID" value="NZ_APND01000001.1"/>
</dbReference>
<evidence type="ECO:0008006" key="3">
    <source>
        <dbReference type="Google" id="ProtNLM"/>
    </source>
</evidence>
<dbReference type="EMBL" id="APND01000001">
    <property type="protein sequence ID" value="MES1928432.1"/>
    <property type="molecule type" value="Genomic_DNA"/>
</dbReference>
<proteinExistence type="predicted"/>
<evidence type="ECO:0000313" key="1">
    <source>
        <dbReference type="EMBL" id="MES1928432.1"/>
    </source>
</evidence>
<keyword evidence="2" id="KW-1185">Reference proteome</keyword>
<dbReference type="Pfam" id="PF25952">
    <property type="entry name" value="DUF7990"/>
    <property type="match status" value="1"/>
</dbReference>